<comment type="caution">
    <text evidence="1">The sequence shown here is derived from an EMBL/GenBank/DDBJ whole genome shotgun (WGS) entry which is preliminary data.</text>
</comment>
<accession>A0ABT6NDX8</accession>
<keyword evidence="2" id="KW-1185">Reference proteome</keyword>
<gene>
    <name evidence="1" type="ORF">QE109_10635</name>
</gene>
<evidence type="ECO:0008006" key="3">
    <source>
        <dbReference type="Google" id="ProtNLM"/>
    </source>
</evidence>
<sequence length="121" mass="14327">MKTIKDIFDKVMEETYLLQGTVKIGDIATALNIIDRREPLIKMLEKLEVPERDALLAEFLPEYQRIDEECKIAIAELKTKMELEFYQNRNKQHQVRQNRKAHDLYSNNAISEYGSRIDNRK</sequence>
<proteinExistence type="predicted"/>
<evidence type="ECO:0000313" key="2">
    <source>
        <dbReference type="Proteomes" id="UP001158045"/>
    </source>
</evidence>
<dbReference type="RefSeq" id="WP_281094454.1">
    <property type="nucleotide sequence ID" value="NZ_JARYZI010000006.1"/>
</dbReference>
<reference evidence="1 2" key="1">
    <citation type="submission" date="2023-04" db="EMBL/GenBank/DDBJ databases">
        <title>Fusibacter bizertensis strain WBS, isolated from littoral bottom sediments of the Arctic seas - biochemical and genomic analysis.</title>
        <authorList>
            <person name="Brioukhanov A.L."/>
        </authorList>
    </citation>
    <scope>NUCLEOTIDE SEQUENCE [LARGE SCALE GENOMIC DNA]</scope>
    <source>
        <strain evidence="1 2">WBS</strain>
    </source>
</reference>
<organism evidence="1 2">
    <name type="scientific">Fusibacter bizertensis</name>
    <dbReference type="NCBI Taxonomy" id="1488331"/>
    <lineage>
        <taxon>Bacteria</taxon>
        <taxon>Bacillati</taxon>
        <taxon>Bacillota</taxon>
        <taxon>Clostridia</taxon>
        <taxon>Eubacteriales</taxon>
        <taxon>Eubacteriales Family XII. Incertae Sedis</taxon>
        <taxon>Fusibacter</taxon>
    </lineage>
</organism>
<evidence type="ECO:0000313" key="1">
    <source>
        <dbReference type="EMBL" id="MDH8678606.1"/>
    </source>
</evidence>
<name>A0ABT6NDX8_9FIRM</name>
<protein>
    <recommendedName>
        <fullName evidence="3">Flagellar protein FliT</fullName>
    </recommendedName>
</protein>
<dbReference type="EMBL" id="JARYZI010000006">
    <property type="protein sequence ID" value="MDH8678606.1"/>
    <property type="molecule type" value="Genomic_DNA"/>
</dbReference>
<dbReference type="Proteomes" id="UP001158045">
    <property type="component" value="Unassembled WGS sequence"/>
</dbReference>